<feature type="binding site" evidence="2">
    <location>
        <position position="183"/>
    </location>
    <ligand>
        <name>substrate</name>
    </ligand>
</feature>
<evidence type="ECO:0000313" key="5">
    <source>
        <dbReference type="EMBL" id="VFJ47407.1"/>
    </source>
</evidence>
<keyword evidence="1 4" id="KW-0732">Signal</keyword>
<dbReference type="CDD" id="cd13604">
    <property type="entry name" value="PBP2_TRAP_ketoacid_lactate_like"/>
    <property type="match status" value="1"/>
</dbReference>
<feature type="binding site" evidence="2">
    <location>
        <position position="162"/>
    </location>
    <ligand>
        <name>substrate</name>
    </ligand>
</feature>
<feature type="binding site" evidence="3">
    <location>
        <position position="220"/>
    </location>
    <ligand>
        <name>substrate</name>
    </ligand>
</feature>
<evidence type="ECO:0000256" key="4">
    <source>
        <dbReference type="SAM" id="SignalP"/>
    </source>
</evidence>
<evidence type="ECO:0000256" key="2">
    <source>
        <dbReference type="PIRSR" id="PIRSR039026-1"/>
    </source>
</evidence>
<evidence type="ECO:0000256" key="3">
    <source>
        <dbReference type="PIRSR" id="PIRSR039026-2"/>
    </source>
</evidence>
<reference evidence="5" key="1">
    <citation type="submission" date="2019-02" db="EMBL/GenBank/DDBJ databases">
        <authorList>
            <person name="Gruber-Vodicka R. H."/>
            <person name="Seah K. B. B."/>
        </authorList>
    </citation>
    <scope>NUCLEOTIDE SEQUENCE</scope>
    <source>
        <strain evidence="5">BECK_DK161</strain>
    </source>
</reference>
<evidence type="ECO:0000256" key="1">
    <source>
        <dbReference type="ARBA" id="ARBA00022729"/>
    </source>
</evidence>
<feature type="binding site" evidence="3">
    <location>
        <position position="246"/>
    </location>
    <ligand>
        <name>substrate</name>
    </ligand>
</feature>
<dbReference type="InterPro" id="IPR026289">
    <property type="entry name" value="SBP_TakP-like"/>
</dbReference>
<dbReference type="InterPro" id="IPR018389">
    <property type="entry name" value="DctP_fam"/>
</dbReference>
<accession>A0A450S693</accession>
<feature type="chain" id="PRO_5019343788" evidence="4">
    <location>
        <begin position="31"/>
        <end position="367"/>
    </location>
</feature>
<feature type="signal peptide" evidence="4">
    <location>
        <begin position="1"/>
        <end position="30"/>
    </location>
</feature>
<dbReference type="GO" id="GO:0055085">
    <property type="term" value="P:transmembrane transport"/>
    <property type="evidence" value="ECO:0007669"/>
    <property type="project" value="InterPro"/>
</dbReference>
<protein>
    <submittedName>
        <fullName evidence="5">TRAP-type mannitol/chloroaromatic compound transport system, substrate-binding protein</fullName>
    </submittedName>
</protein>
<dbReference type="EMBL" id="CAADEY010000018">
    <property type="protein sequence ID" value="VFJ47407.1"/>
    <property type="molecule type" value="Genomic_DNA"/>
</dbReference>
<dbReference type="AlphaFoldDB" id="A0A450S693"/>
<keyword evidence="3" id="KW-0479">Metal-binding</keyword>
<dbReference type="Pfam" id="PF03480">
    <property type="entry name" value="DctP"/>
    <property type="match status" value="1"/>
</dbReference>
<sequence>MKNLSLNRSGIALFFLLSLGLCLGAGPARAGGTKPVLLKIPIAFSTNLPALGSPILKVKEDLETASDGSIRVRIYEPNKLVAPFEILGAVSSGKVNAGYAAAVYWSGSMPAASFFSAIPFGPEAGEYMAWMYHGNGLKLYQRMYDDAGKHVHVLPCSLVAAETSGWFTKAIRTPEDLKGLNIRYPGLGGRVLQRLGASVSVLPGGEIFPALEKGALDATEFSSPAIDERLGFYKVAKYNYFPGWHQQATVLELLINKDQWEAMSPGQRRLVEVTCKASVMDSFAHGEAIQGEVLRRNRDEHGVRLEYWSDGMLALFERTWREVVAEEAEKDAFFKTVWEDLSAFRDRYRLWEEHAFLPRGRKRGIAE</sequence>
<organism evidence="5">
    <name type="scientific">Candidatus Kentrum sp. DK</name>
    <dbReference type="NCBI Taxonomy" id="2126562"/>
    <lineage>
        <taxon>Bacteria</taxon>
        <taxon>Pseudomonadati</taxon>
        <taxon>Pseudomonadota</taxon>
        <taxon>Gammaproteobacteria</taxon>
        <taxon>Candidatus Kentrum</taxon>
    </lineage>
</organism>
<dbReference type="Gene3D" id="3.40.190.10">
    <property type="entry name" value="Periplasmic binding protein-like II"/>
    <property type="match status" value="1"/>
</dbReference>
<dbReference type="GO" id="GO:0031317">
    <property type="term" value="C:tripartite ATP-independent periplasmic transporter complex"/>
    <property type="evidence" value="ECO:0007669"/>
    <property type="project" value="InterPro"/>
</dbReference>
<dbReference type="PANTHER" id="PTHR33376">
    <property type="match status" value="1"/>
</dbReference>
<dbReference type="PIRSF" id="PIRSF039026">
    <property type="entry name" value="SiaP"/>
    <property type="match status" value="1"/>
</dbReference>
<dbReference type="PANTHER" id="PTHR33376:SF5">
    <property type="entry name" value="EXTRACYTOPLASMIC SOLUTE RECEPTOR PROTEIN"/>
    <property type="match status" value="1"/>
</dbReference>
<gene>
    <name evidence="5" type="ORF">BECKDK2373C_GA0170839_101824</name>
</gene>
<dbReference type="Gene3D" id="3.40.190.170">
    <property type="entry name" value="Bacterial extracellular solute-binding protein, family 7"/>
    <property type="match status" value="1"/>
</dbReference>
<proteinExistence type="predicted"/>
<dbReference type="GO" id="GO:0046872">
    <property type="term" value="F:metal ion binding"/>
    <property type="evidence" value="ECO:0007669"/>
    <property type="project" value="UniProtKB-KW"/>
</dbReference>
<dbReference type="InterPro" id="IPR038404">
    <property type="entry name" value="TRAP_DctP_sf"/>
</dbReference>
<feature type="binding site" evidence="3">
    <location>
        <position position="221"/>
    </location>
    <ligand>
        <name>Na(+)</name>
        <dbReference type="ChEBI" id="CHEBI:29101"/>
    </ligand>
</feature>
<name>A0A450S693_9GAMM</name>